<name>A0A9D1CLD9_9FIRM</name>
<comment type="caution">
    <text evidence="1">The sequence shown here is derived from an EMBL/GenBank/DDBJ whole genome shotgun (WGS) entry which is preliminary data.</text>
</comment>
<dbReference type="InterPro" id="IPR024499">
    <property type="entry name" value="Mbeg1-like"/>
</dbReference>
<gene>
    <name evidence="1" type="ORF">IAC85_02985</name>
</gene>
<dbReference type="Pfam" id="PF11187">
    <property type="entry name" value="Mbeg1-like"/>
    <property type="match status" value="1"/>
</dbReference>
<dbReference type="Proteomes" id="UP000886725">
    <property type="component" value="Unassembled WGS sequence"/>
</dbReference>
<reference evidence="1" key="1">
    <citation type="submission" date="2020-10" db="EMBL/GenBank/DDBJ databases">
        <authorList>
            <person name="Gilroy R."/>
        </authorList>
    </citation>
    <scope>NUCLEOTIDE SEQUENCE</scope>
    <source>
        <strain evidence="1">CHK165-10780</strain>
    </source>
</reference>
<dbReference type="EMBL" id="DVFU01000060">
    <property type="protein sequence ID" value="HIQ64684.1"/>
    <property type="molecule type" value="Genomic_DNA"/>
</dbReference>
<dbReference type="InterPro" id="IPR029058">
    <property type="entry name" value="AB_hydrolase_fold"/>
</dbReference>
<accession>A0A9D1CLD9</accession>
<organism evidence="1 2">
    <name type="scientific">Candidatus Faecenecus gallistercoris</name>
    <dbReference type="NCBI Taxonomy" id="2840793"/>
    <lineage>
        <taxon>Bacteria</taxon>
        <taxon>Bacillati</taxon>
        <taxon>Bacillota</taxon>
        <taxon>Bacillota incertae sedis</taxon>
        <taxon>Candidatus Faecenecus</taxon>
    </lineage>
</organism>
<dbReference type="SUPFAM" id="SSF53474">
    <property type="entry name" value="alpha/beta-Hydrolases"/>
    <property type="match status" value="1"/>
</dbReference>
<protein>
    <submittedName>
        <fullName evidence="1">DUF2974 domain-containing protein</fullName>
    </submittedName>
</protein>
<sequence length="372" mass="43248">MTIFQYIKKYGAFSFKQKPFNEVDNVILSFLAYLEFPDQLEDGITLQSFGTSLLEDDERVKKMKQDILSVRGSLKLLKAVYQQKRYRELQLFYREQEITETSQFSAITFRFPDGVCYVAFEGTDAMISGWREDLEMAIQFPVEAQKRAISYLNRHFTFGHAPLIVGGHSKGGHLALVGSMYANFLVRRKIQKIYSNDGHGLMDFVYRSPLYKKIKERYVHIIPNYAFVGILLRNDPDYEVVSSSHIGLEAHYALYWVVEEDHFKRARLSKFSKILEQGFSTWLDQYSLEERQQFVDDVFLVFEQSDINSLIDVKKSFTSTLKLIRSSVLVSDHVKQMIKELITILNQAGVDHFGEKVAMEKKEGELYEADYL</sequence>
<evidence type="ECO:0000313" key="2">
    <source>
        <dbReference type="Proteomes" id="UP000886725"/>
    </source>
</evidence>
<proteinExistence type="predicted"/>
<dbReference type="AlphaFoldDB" id="A0A9D1CLD9"/>
<evidence type="ECO:0000313" key="1">
    <source>
        <dbReference type="EMBL" id="HIQ64684.1"/>
    </source>
</evidence>
<reference evidence="1" key="2">
    <citation type="journal article" date="2021" name="PeerJ">
        <title>Extensive microbial diversity within the chicken gut microbiome revealed by metagenomics and culture.</title>
        <authorList>
            <person name="Gilroy R."/>
            <person name="Ravi A."/>
            <person name="Getino M."/>
            <person name="Pursley I."/>
            <person name="Horton D.L."/>
            <person name="Alikhan N.F."/>
            <person name="Baker D."/>
            <person name="Gharbi K."/>
            <person name="Hall N."/>
            <person name="Watson M."/>
            <person name="Adriaenssens E.M."/>
            <person name="Foster-Nyarko E."/>
            <person name="Jarju S."/>
            <person name="Secka A."/>
            <person name="Antonio M."/>
            <person name="Oren A."/>
            <person name="Chaudhuri R.R."/>
            <person name="La Ragione R."/>
            <person name="Hildebrand F."/>
            <person name="Pallen M.J."/>
        </authorList>
    </citation>
    <scope>NUCLEOTIDE SEQUENCE</scope>
    <source>
        <strain evidence="1">CHK165-10780</strain>
    </source>
</reference>